<evidence type="ECO:0000259" key="4">
    <source>
        <dbReference type="Pfam" id="PF09718"/>
    </source>
</evidence>
<evidence type="ECO:0000256" key="2">
    <source>
        <dbReference type="SAM" id="Phobius"/>
    </source>
</evidence>
<accession>A0A157KTM0</accession>
<dbReference type="Pfam" id="PF09718">
    <property type="entry name" value="Tape_meas_lam_C"/>
    <property type="match status" value="1"/>
</dbReference>
<dbReference type="NCBIfam" id="TIGR01541">
    <property type="entry name" value="tape_meas_lam_C"/>
    <property type="match status" value="1"/>
</dbReference>
<dbReference type="RefSeq" id="WP_063491439.1">
    <property type="nucleotide sequence ID" value="NZ_CP016340.1"/>
</dbReference>
<dbReference type="GeneID" id="56588292"/>
<feature type="domain" description="Bacteriophage tail tape measure N-terminal" evidence="3">
    <location>
        <begin position="48"/>
        <end position="181"/>
    </location>
</feature>
<reference evidence="5 6" key="1">
    <citation type="submission" date="2016-04" db="EMBL/GenBank/DDBJ databases">
        <authorList>
            <consortium name="Pathogen Informatics"/>
        </authorList>
    </citation>
    <scope>NUCLEOTIDE SEQUENCE [LARGE SCALE GENOMIC DNA]</scope>
    <source>
        <strain evidence="5 6">H044680328</strain>
    </source>
</reference>
<dbReference type="STRING" id="123899.SAMEA3906487_00292"/>
<organism evidence="5 6">
    <name type="scientific">Bordetella trematum</name>
    <dbReference type="NCBI Taxonomy" id="123899"/>
    <lineage>
        <taxon>Bacteria</taxon>
        <taxon>Pseudomonadati</taxon>
        <taxon>Pseudomonadota</taxon>
        <taxon>Betaproteobacteria</taxon>
        <taxon>Burkholderiales</taxon>
        <taxon>Alcaligenaceae</taxon>
        <taxon>Bordetella</taxon>
    </lineage>
</organism>
<feature type="coiled-coil region" evidence="1">
    <location>
        <begin position="486"/>
        <end position="513"/>
    </location>
</feature>
<evidence type="ECO:0000313" key="6">
    <source>
        <dbReference type="Proteomes" id="UP000076825"/>
    </source>
</evidence>
<name>A0A157KTM0_9BORD</name>
<dbReference type="PATRIC" id="fig|123899.6.peg.274"/>
<proteinExistence type="predicted"/>
<gene>
    <name evidence="5" type="ORF">SAMEA3906487_00292</name>
</gene>
<evidence type="ECO:0000256" key="1">
    <source>
        <dbReference type="SAM" id="Coils"/>
    </source>
</evidence>
<dbReference type="AlphaFoldDB" id="A0A157KTM0"/>
<dbReference type="EMBL" id="LT546645">
    <property type="protein sequence ID" value="SAI66506.1"/>
    <property type="molecule type" value="Genomic_DNA"/>
</dbReference>
<keyword evidence="2" id="KW-0472">Membrane</keyword>
<keyword evidence="2" id="KW-1133">Transmembrane helix</keyword>
<dbReference type="InterPro" id="IPR009628">
    <property type="entry name" value="Phage_tape_measure_N"/>
</dbReference>
<feature type="transmembrane region" description="Helical" evidence="2">
    <location>
        <begin position="334"/>
        <end position="356"/>
    </location>
</feature>
<dbReference type="Pfam" id="PF06791">
    <property type="entry name" value="TMP_2"/>
    <property type="match status" value="1"/>
</dbReference>
<protein>
    <submittedName>
        <fullName evidence="5">Tail component of prophage</fullName>
    </submittedName>
</protein>
<feature type="transmembrane region" description="Helical" evidence="2">
    <location>
        <begin position="264"/>
        <end position="284"/>
    </location>
</feature>
<dbReference type="InterPro" id="IPR006431">
    <property type="entry name" value="Phage_tape_meas_C"/>
</dbReference>
<feature type="transmembrane region" description="Helical" evidence="2">
    <location>
        <begin position="304"/>
        <end position="327"/>
    </location>
</feature>
<keyword evidence="6" id="KW-1185">Reference proteome</keyword>
<dbReference type="OrthoDB" id="363355at2"/>
<dbReference type="Proteomes" id="UP000076825">
    <property type="component" value="Chromosome 1"/>
</dbReference>
<keyword evidence="1" id="KW-0175">Coiled coil</keyword>
<dbReference type="KEGG" id="btrm:SAMEA390648700292"/>
<evidence type="ECO:0000313" key="5">
    <source>
        <dbReference type="EMBL" id="SAI66506.1"/>
    </source>
</evidence>
<keyword evidence="2" id="KW-0812">Transmembrane</keyword>
<sequence length="992" mass="102424">MATAGSIIIDLLARTGSFETDMQRAARSSRKASKEVESGWADAARAVKSSLAGLGVAAGFGALVQNTVNAQNEQAQLAAVLTSTGRAAVMTAGDLNKMAAEMEKLSTFSAGDVNQAQTALLAFTGIAANEFPRAMQAAADMAARTGMTIKAAAETVGRSLDVPSEGLASLSRQGFRFTAEQKALVEQLEQTGRIAEAQGVVLQSLEESYGGAAVAARDTLGGALTGLRNTISSLLTDDSGLGGLRNAVEFLNDALGSDAAKAGIQALVVGIGALSVAVGARLAAGAVKSALGFISLQLAAARTAVTLAGVTGASGPATAGLTALALAGRAASGALAFVGGPIGAIVLAIGAAGYAWSQYGRDARAAASAGAREVADTKGGIDELVASFQKLNTLQRQQVVNIKTSELDAALKASRTAIFDLGNAFEPSLAEGTRAAAKYRADFTAEIKAVASDTSLSAEHMAVAMSGVVESYIASGRASESSRGRLVELAQKVVEASGNVAGLRQEIDALTDAQARAAGGVGPVVDGLDKFRTAYDQFMKQYATPAERFAAAEKEWRERLGPLYDSDAQNRLRASLLPRGGGQQTSEVQGLVKRLEEQRATLGMTADQAERYKIQMAGGSEAARAHALALFDQIQAWKAADAAITQASESARYFSAIQRDIDAYRAARNVDVAGVGLSDRQRELMEQEAAIRQKYAEDRVRLEEAQQVESTRLDDANYRARIDALRVAEQEKVGILLESAERKLEAEGSWTLGARQGLQEYVDSAANMAGAMADAMRGAFQGMEDALVQFVTKGKLNFKSLTESILGDLARIAIRQAIIGPIAGALSGVFTGGASASGGVGAATAADVSAAGDGLMFFSAGGYTGDVPKDQVSGVVHGQEYVLNAAATAKLGRSTLDALNAGATLPNGSSAPPQLVMGGVAPGAQFSMGDVHVSVVIQGDGAADVQTNGGPENFGHGLADAIRAFIQQEFVRMYRQGGVAWDSRNNRMAGAY</sequence>
<evidence type="ECO:0000259" key="3">
    <source>
        <dbReference type="Pfam" id="PF06791"/>
    </source>
</evidence>
<feature type="domain" description="Bacteriophage tail tape measure C-terminal" evidence="4">
    <location>
        <begin position="748"/>
        <end position="823"/>
    </location>
</feature>